<evidence type="ECO:0000256" key="9">
    <source>
        <dbReference type="ARBA" id="ARBA00023204"/>
    </source>
</evidence>
<evidence type="ECO:0000259" key="10">
    <source>
        <dbReference type="PROSITE" id="PS51192"/>
    </source>
</evidence>
<dbReference type="PROSITE" id="PS51194">
    <property type="entry name" value="HELICASE_CTER"/>
    <property type="match status" value="1"/>
</dbReference>
<keyword evidence="5" id="KW-0378">Hydrolase</keyword>
<evidence type="ECO:0000256" key="6">
    <source>
        <dbReference type="ARBA" id="ARBA00022806"/>
    </source>
</evidence>
<dbReference type="AlphaFoldDB" id="A0A3B1BT56"/>
<sequence>MISLFGLESKVETAGESSAPVLCHGLTKTSKALFIASLAERVGRPVVLVTDKAAKAEETLDSLRFFSPEHLNGRPLLYFPPWEILPYEDMSPYPEVSVQRLSTLARLAGEPRDFILVTSAEALALRTIPKDALKKSISRIDIKDSMDMEILMDHLVSYGLRRVDMVEERGEFSVRGGIIDVFASEADLPYRIELFGDEVESIRKYNPETQRSVEQVESVTMFPSREVFYEGVDPDILLEGFTKLCAKNGVDNKRAGEVAEALKTRRFFPGVERLSPLFFPDSVTLFDYLPPSTLFALDEPDDIFSHMKGFYALIDSAYEEALDKKEPVSAPESIYVKSDWLKDTLKKRGLLQLCEFLVGDDENGDGPALSIGARAPERYRGDVSKFLDDLQKLLDDGFSVALVASSAGGAERIERVLKEADLGAKRISKKDVAQIARTISEQQPALFDGNLFITVGNLFEGFIIKQDKWAIFTDDEIFGKIPRVRHRARKGRKAFSVGISELVVGDLIVHSTHGVGKYIGAKEMLIADSNDEYLELEYAGNQKLYLPITSVGLIKKYSGGGGSTPHLDKMGGSTWKKTRSKVKKSLLIMAEKLIKMQASRKLGEGISFSADTNFHGEFADTFEFEATEDQKNAIEDISDDMEKPKPMDRLVCGDVGYGKTEVAMRAAFKAVYDGKQVAVLVPTTLLAQQHDQTFTERFKSFPVLVESLSRFKSKKEQKDVLERMAMGEANIIIGTHRLLQKDVKFKSLGLVIIDEEQRFGVAHKEKLKNLARNVDLLTLTATPIPRTLHTSMVGIRDLSIIETPPQDRQAVRNFISKFSEKSIREAIVRELDRGGQVFFVHNKVRSIYGMADFIRRIVPQAKIAVAHGQMGEKELESVMGEFIGRQADILVCTTIIESGLDIPSANTIIINRADHFGLSQLYQLRGRVGRDRHRAYCYFLVPGRSDMTEIAKKRLRAMEELSELGSGFKLAARDMEIRGAGNIVGPQQSGQIDAVGFDTYCEMLEDAIREIKGEPSPDRFDVAMNLSFNGRISPDYVPDLNQRMDIHNRLAALANVRELDEMNSEMEDRFGAIPEETLKLLFVVRVRLLLKMLRVEKADMLRNRMCIVFHPSTKLTPDKIMAVGRRSSAIKFTSGSGAEFTVEGTGWRERYNSICDVLEALCGGLG</sequence>
<evidence type="ECO:0000313" key="12">
    <source>
        <dbReference type="EMBL" id="VAX21109.1"/>
    </source>
</evidence>
<dbReference type="InterPro" id="IPR047112">
    <property type="entry name" value="RecG/Mfd"/>
</dbReference>
<dbReference type="SUPFAM" id="SSF141259">
    <property type="entry name" value="CarD-like"/>
    <property type="match status" value="1"/>
</dbReference>
<dbReference type="EMBL" id="UOGC01000115">
    <property type="protein sequence ID" value="VAX21109.1"/>
    <property type="molecule type" value="Genomic_DNA"/>
</dbReference>
<evidence type="ECO:0000256" key="4">
    <source>
        <dbReference type="ARBA" id="ARBA00022763"/>
    </source>
</evidence>
<keyword evidence="8" id="KW-0238">DNA-binding</keyword>
<dbReference type="Gene3D" id="3.40.50.11180">
    <property type="match status" value="1"/>
</dbReference>
<proteinExistence type="inferred from homology"/>
<evidence type="ECO:0000256" key="5">
    <source>
        <dbReference type="ARBA" id="ARBA00022801"/>
    </source>
</evidence>
<keyword evidence="2" id="KW-0963">Cytoplasm</keyword>
<dbReference type="InterPro" id="IPR001650">
    <property type="entry name" value="Helicase_C-like"/>
</dbReference>
<dbReference type="InterPro" id="IPR036101">
    <property type="entry name" value="CarD-like/TRCF_RID_sf"/>
</dbReference>
<dbReference type="InterPro" id="IPR041471">
    <property type="entry name" value="UvrB_inter"/>
</dbReference>
<keyword evidence="7" id="KW-0067">ATP-binding</keyword>
<comment type="subcellular location">
    <subcellularLocation>
        <location evidence="1">Cytoplasm</location>
    </subcellularLocation>
</comment>
<dbReference type="SUPFAM" id="SSF143517">
    <property type="entry name" value="TRCF domain-like"/>
    <property type="match status" value="1"/>
</dbReference>
<evidence type="ECO:0000256" key="2">
    <source>
        <dbReference type="ARBA" id="ARBA00022490"/>
    </source>
</evidence>
<dbReference type="Pfam" id="PF17757">
    <property type="entry name" value="UvrB_inter"/>
    <property type="match status" value="1"/>
</dbReference>
<dbReference type="Gene3D" id="3.40.50.300">
    <property type="entry name" value="P-loop containing nucleotide triphosphate hydrolases"/>
    <property type="match status" value="2"/>
</dbReference>
<gene>
    <name evidence="12" type="ORF">MNBD_NITROSPINAE01-1818</name>
</gene>
<dbReference type="PANTHER" id="PTHR47964">
    <property type="entry name" value="ATP-DEPENDENT DNA HELICASE HOMOLOG RECG, CHLOROPLASTIC"/>
    <property type="match status" value="1"/>
</dbReference>
<dbReference type="GO" id="GO:0016787">
    <property type="term" value="F:hydrolase activity"/>
    <property type="evidence" value="ECO:0007669"/>
    <property type="project" value="UniProtKB-KW"/>
</dbReference>
<dbReference type="Pfam" id="PF00270">
    <property type="entry name" value="DEAD"/>
    <property type="match status" value="1"/>
</dbReference>
<dbReference type="PANTHER" id="PTHR47964:SF1">
    <property type="entry name" value="ATP-DEPENDENT DNA HELICASE HOMOLOG RECG, CHLOROPLASTIC"/>
    <property type="match status" value="1"/>
</dbReference>
<evidence type="ECO:0000256" key="1">
    <source>
        <dbReference type="ARBA" id="ARBA00004496"/>
    </source>
</evidence>
<evidence type="ECO:0000256" key="3">
    <source>
        <dbReference type="ARBA" id="ARBA00022741"/>
    </source>
</evidence>
<dbReference type="SMART" id="SM01058">
    <property type="entry name" value="CarD_TRCF"/>
    <property type="match status" value="1"/>
</dbReference>
<dbReference type="GO" id="GO:0005524">
    <property type="term" value="F:ATP binding"/>
    <property type="evidence" value="ECO:0007669"/>
    <property type="project" value="UniProtKB-KW"/>
</dbReference>
<name>A0A3B1BT56_9ZZZZ</name>
<evidence type="ECO:0000256" key="7">
    <source>
        <dbReference type="ARBA" id="ARBA00022840"/>
    </source>
</evidence>
<dbReference type="Pfam" id="PF00271">
    <property type="entry name" value="Helicase_C"/>
    <property type="match status" value="1"/>
</dbReference>
<dbReference type="InterPro" id="IPR004576">
    <property type="entry name" value="Mfd"/>
</dbReference>
<reference evidence="12" key="1">
    <citation type="submission" date="2018-06" db="EMBL/GenBank/DDBJ databases">
        <authorList>
            <person name="Zhirakovskaya E."/>
        </authorList>
    </citation>
    <scope>NUCLEOTIDE SEQUENCE</scope>
</reference>
<dbReference type="SMART" id="SM00487">
    <property type="entry name" value="DEXDc"/>
    <property type="match status" value="1"/>
</dbReference>
<dbReference type="HAMAP" id="MF_00969">
    <property type="entry name" value="TRCF"/>
    <property type="match status" value="1"/>
</dbReference>
<dbReference type="Gene3D" id="3.90.1150.50">
    <property type="entry name" value="Transcription-repair-coupling factor, D7 domain"/>
    <property type="match status" value="1"/>
</dbReference>
<dbReference type="Gene3D" id="2.40.10.170">
    <property type="match status" value="1"/>
</dbReference>
<dbReference type="InterPro" id="IPR003711">
    <property type="entry name" value="CarD-like/TRCF_RID"/>
</dbReference>
<dbReference type="Gene3D" id="3.30.2060.10">
    <property type="entry name" value="Penicillin-binding protein 1b domain"/>
    <property type="match status" value="1"/>
</dbReference>
<dbReference type="GO" id="GO:0003678">
    <property type="term" value="F:DNA helicase activity"/>
    <property type="evidence" value="ECO:0007669"/>
    <property type="project" value="TreeGrafter"/>
</dbReference>
<protein>
    <submittedName>
        <fullName evidence="12">Transcription-repair coupling factor</fullName>
    </submittedName>
</protein>
<keyword evidence="3" id="KW-0547">Nucleotide-binding</keyword>
<accession>A0A3B1BT56</accession>
<dbReference type="GO" id="GO:0003684">
    <property type="term" value="F:damaged DNA binding"/>
    <property type="evidence" value="ECO:0007669"/>
    <property type="project" value="InterPro"/>
</dbReference>
<dbReference type="FunFam" id="3.40.50.300:FF:000546">
    <property type="entry name" value="Transcription-repair-coupling factor"/>
    <property type="match status" value="1"/>
</dbReference>
<dbReference type="NCBIfam" id="TIGR00580">
    <property type="entry name" value="mfd"/>
    <property type="match status" value="1"/>
</dbReference>
<dbReference type="InterPro" id="IPR027417">
    <property type="entry name" value="P-loop_NTPase"/>
</dbReference>
<dbReference type="GO" id="GO:0005737">
    <property type="term" value="C:cytoplasm"/>
    <property type="evidence" value="ECO:0007669"/>
    <property type="project" value="UniProtKB-SubCell"/>
</dbReference>
<feature type="domain" description="Helicase C-terminal" evidence="11">
    <location>
        <begin position="822"/>
        <end position="976"/>
    </location>
</feature>
<keyword evidence="6" id="KW-0347">Helicase</keyword>
<keyword evidence="9" id="KW-0234">DNA repair</keyword>
<dbReference type="CDD" id="cd17991">
    <property type="entry name" value="DEXHc_TRCF"/>
    <property type="match status" value="1"/>
</dbReference>
<dbReference type="SMART" id="SM00982">
    <property type="entry name" value="TRCF"/>
    <property type="match status" value="1"/>
</dbReference>
<organism evidence="12">
    <name type="scientific">hydrothermal vent metagenome</name>
    <dbReference type="NCBI Taxonomy" id="652676"/>
    <lineage>
        <taxon>unclassified sequences</taxon>
        <taxon>metagenomes</taxon>
        <taxon>ecological metagenomes</taxon>
    </lineage>
</organism>
<dbReference type="InterPro" id="IPR037235">
    <property type="entry name" value="TRCF-like_C_D7"/>
</dbReference>
<dbReference type="InterPro" id="IPR005118">
    <property type="entry name" value="TRCF_C"/>
</dbReference>
<keyword evidence="4" id="KW-0227">DNA damage</keyword>
<evidence type="ECO:0000259" key="11">
    <source>
        <dbReference type="PROSITE" id="PS51194"/>
    </source>
</evidence>
<dbReference type="InterPro" id="IPR011545">
    <property type="entry name" value="DEAD/DEAH_box_helicase_dom"/>
</dbReference>
<dbReference type="SUPFAM" id="SSF52540">
    <property type="entry name" value="P-loop containing nucleoside triphosphate hydrolases"/>
    <property type="match status" value="4"/>
</dbReference>
<feature type="domain" description="Helicase ATP-binding" evidence="10">
    <location>
        <begin position="640"/>
        <end position="801"/>
    </location>
</feature>
<dbReference type="GO" id="GO:0006281">
    <property type="term" value="P:DNA repair"/>
    <property type="evidence" value="ECO:0007669"/>
    <property type="project" value="UniProtKB-KW"/>
</dbReference>
<dbReference type="InterPro" id="IPR014001">
    <property type="entry name" value="Helicase_ATP-bd"/>
</dbReference>
<dbReference type="Pfam" id="PF03461">
    <property type="entry name" value="TRCF"/>
    <property type="match status" value="1"/>
</dbReference>
<evidence type="ECO:0000256" key="8">
    <source>
        <dbReference type="ARBA" id="ARBA00023125"/>
    </source>
</evidence>
<dbReference type="PROSITE" id="PS51192">
    <property type="entry name" value="HELICASE_ATP_BIND_1"/>
    <property type="match status" value="1"/>
</dbReference>
<dbReference type="Pfam" id="PF02559">
    <property type="entry name" value="CarD_TRCF_RID"/>
    <property type="match status" value="1"/>
</dbReference>
<dbReference type="SMART" id="SM00490">
    <property type="entry name" value="HELICc"/>
    <property type="match status" value="1"/>
</dbReference>